<dbReference type="GeneID" id="89687678"/>
<dbReference type="PANTHER" id="PTHR39322">
    <property type="entry name" value="ACYL-HOMOSERINE-LACTONE SYNTHASE"/>
    <property type="match status" value="1"/>
</dbReference>
<evidence type="ECO:0000313" key="7">
    <source>
        <dbReference type="EMBL" id="MBW8288873.1"/>
    </source>
</evidence>
<dbReference type="PRINTS" id="PR01549">
    <property type="entry name" value="AUTOINDCRSYN"/>
</dbReference>
<gene>
    <name evidence="7" type="ORF">KIF53_14650</name>
</gene>
<keyword evidence="7" id="KW-0012">Acyltransferase</keyword>
<accession>A0ABS7FFM1</accession>
<keyword evidence="4 5" id="KW-0071">Autoinducer synthesis</keyword>
<dbReference type="InterPro" id="IPR001690">
    <property type="entry name" value="Autoind_synthase"/>
</dbReference>
<dbReference type="Gene3D" id="3.40.630.30">
    <property type="match status" value="1"/>
</dbReference>
<protein>
    <recommendedName>
        <fullName evidence="6">Acyl-homoserine-lactone synthase</fullName>
        <ecNumber evidence="6">2.3.1.184</ecNumber>
    </recommendedName>
    <alternativeName>
        <fullName evidence="6">Autoinducer synthesis protein</fullName>
    </alternativeName>
</protein>
<comment type="catalytic activity">
    <reaction evidence="6">
        <text>a fatty acyl-[ACP] + S-adenosyl-L-methionine = an N-acyl-L-homoserine lactone + S-methyl-5'-thioadenosine + holo-[ACP] + H(+)</text>
        <dbReference type="Rhea" id="RHEA:10096"/>
        <dbReference type="Rhea" id="RHEA-COMP:9685"/>
        <dbReference type="Rhea" id="RHEA-COMP:14125"/>
        <dbReference type="ChEBI" id="CHEBI:15378"/>
        <dbReference type="ChEBI" id="CHEBI:17509"/>
        <dbReference type="ChEBI" id="CHEBI:55474"/>
        <dbReference type="ChEBI" id="CHEBI:59789"/>
        <dbReference type="ChEBI" id="CHEBI:64479"/>
        <dbReference type="ChEBI" id="CHEBI:138651"/>
        <dbReference type="EC" id="2.3.1.184"/>
    </reaction>
</comment>
<organism evidence="7 8">
    <name type="scientific">Chromobacterium subtsugae</name>
    <dbReference type="NCBI Taxonomy" id="251747"/>
    <lineage>
        <taxon>Bacteria</taxon>
        <taxon>Pseudomonadati</taxon>
        <taxon>Pseudomonadota</taxon>
        <taxon>Betaproteobacteria</taxon>
        <taxon>Neisseriales</taxon>
        <taxon>Chromobacteriaceae</taxon>
        <taxon>Chromobacterium</taxon>
    </lineage>
</organism>
<dbReference type="EMBL" id="JAHDTB010000013">
    <property type="protein sequence ID" value="MBW8288873.1"/>
    <property type="molecule type" value="Genomic_DNA"/>
</dbReference>
<dbReference type="RefSeq" id="WP_047238289.1">
    <property type="nucleotide sequence ID" value="NZ_CP142381.1"/>
</dbReference>
<comment type="caution">
    <text evidence="7">The sequence shown here is derived from an EMBL/GenBank/DDBJ whole genome shotgun (WGS) entry which is preliminary data.</text>
</comment>
<dbReference type="PROSITE" id="PS51187">
    <property type="entry name" value="AUTOINDUCER_SYNTH_2"/>
    <property type="match status" value="1"/>
</dbReference>
<comment type="similarity">
    <text evidence="5 6">Belongs to the autoinducer synthase family.</text>
</comment>
<keyword evidence="3 6" id="KW-0949">S-adenosyl-L-methionine</keyword>
<evidence type="ECO:0000256" key="1">
    <source>
        <dbReference type="ARBA" id="ARBA00022654"/>
    </source>
</evidence>
<sequence length="217" mass="25009">MKKFYSLQLDGLVLDRVEDESTMLDLLAFRHKIFRENLRWLPVCGNGLDRDEYDAISDNLAICLDGQVVGSVRFTPGTERYMLEKDFSRLLVPDEILYKGGASAEISRFAVDTETLGRKLTASASRLLYLSLWQWAEWNEIRWMYFVVEPSMYRRLVALGFPIRPVGVPRPLDGGVLSMAGYFDWGQIRGEVIRSLRSRVALPDACPAQWREYDYSH</sequence>
<evidence type="ECO:0000256" key="3">
    <source>
        <dbReference type="ARBA" id="ARBA00022691"/>
    </source>
</evidence>
<evidence type="ECO:0000256" key="6">
    <source>
        <dbReference type="RuleBase" id="RU361135"/>
    </source>
</evidence>
<reference evidence="7 8" key="1">
    <citation type="submission" date="2021-05" db="EMBL/GenBank/DDBJ databases">
        <title>Draft Whole Genome Sequencing Of Biosensor Chromobacterium violaceum Strain CV026 Reveals A Regulatory RNA In Chromobacterium violaceum Phenotype Regulatory Network.</title>
        <authorList>
            <person name="Hong K.W."/>
            <person name="Chan K.G."/>
            <person name="Chang C.-Y."/>
        </authorList>
    </citation>
    <scope>NUCLEOTIDE SEQUENCE [LARGE SCALE GENOMIC DNA]</scope>
    <source>
        <strain evidence="7 8">ATCC 31532</strain>
    </source>
</reference>
<name>A0ABS7FFM1_9NEIS</name>
<keyword evidence="1 5" id="KW-0673">Quorum sensing</keyword>
<dbReference type="GO" id="GO:0016746">
    <property type="term" value="F:acyltransferase activity"/>
    <property type="evidence" value="ECO:0007669"/>
    <property type="project" value="UniProtKB-KW"/>
</dbReference>
<dbReference type="InterPro" id="IPR016181">
    <property type="entry name" value="Acyl_CoA_acyltransferase"/>
</dbReference>
<evidence type="ECO:0000313" key="8">
    <source>
        <dbReference type="Proteomes" id="UP000711178"/>
    </source>
</evidence>
<evidence type="ECO:0000256" key="4">
    <source>
        <dbReference type="ARBA" id="ARBA00022929"/>
    </source>
</evidence>
<dbReference type="EC" id="2.3.1.184" evidence="6"/>
<keyword evidence="8" id="KW-1185">Reference proteome</keyword>
<evidence type="ECO:0000256" key="5">
    <source>
        <dbReference type="PROSITE-ProRule" id="PRU00533"/>
    </source>
</evidence>
<proteinExistence type="inferred from homology"/>
<evidence type="ECO:0000256" key="2">
    <source>
        <dbReference type="ARBA" id="ARBA00022679"/>
    </source>
</evidence>
<dbReference type="Proteomes" id="UP000711178">
    <property type="component" value="Unassembled WGS sequence"/>
</dbReference>
<dbReference type="SUPFAM" id="SSF55729">
    <property type="entry name" value="Acyl-CoA N-acyltransferases (Nat)"/>
    <property type="match status" value="1"/>
</dbReference>
<dbReference type="PANTHER" id="PTHR39322:SF1">
    <property type="entry name" value="ISOVALERYL-HOMOSERINE LACTONE SYNTHASE"/>
    <property type="match status" value="1"/>
</dbReference>
<dbReference type="Pfam" id="PF00765">
    <property type="entry name" value="Autoind_synth"/>
    <property type="match status" value="1"/>
</dbReference>
<keyword evidence="2 6" id="KW-0808">Transferase</keyword>